<comment type="subcellular location">
    <subcellularLocation>
        <location evidence="1">Cell membrane</location>
        <topology evidence="1">Multi-pass membrane protein</topology>
    </subcellularLocation>
</comment>
<dbReference type="PROSITE" id="PS00216">
    <property type="entry name" value="SUGAR_TRANSPORT_1"/>
    <property type="match status" value="1"/>
</dbReference>
<feature type="domain" description="Major facilitator superfamily (MFS) profile" evidence="7">
    <location>
        <begin position="10"/>
        <end position="389"/>
    </location>
</feature>
<feature type="transmembrane region" description="Helical" evidence="6">
    <location>
        <begin position="364"/>
        <end position="384"/>
    </location>
</feature>
<dbReference type="Proteomes" id="UP001209318">
    <property type="component" value="Unassembled WGS sequence"/>
</dbReference>
<evidence type="ECO:0000256" key="2">
    <source>
        <dbReference type="ARBA" id="ARBA00022448"/>
    </source>
</evidence>
<dbReference type="AlphaFoldDB" id="A0AAE3IWZ0"/>
<feature type="transmembrane region" description="Helical" evidence="6">
    <location>
        <begin position="136"/>
        <end position="159"/>
    </location>
</feature>
<dbReference type="PANTHER" id="PTHR23531">
    <property type="entry name" value="QUINOLENE RESISTANCE PROTEIN NORA"/>
    <property type="match status" value="1"/>
</dbReference>
<feature type="transmembrane region" description="Helical" evidence="6">
    <location>
        <begin position="165"/>
        <end position="183"/>
    </location>
</feature>
<feature type="transmembrane region" description="Helical" evidence="6">
    <location>
        <begin position="47"/>
        <end position="65"/>
    </location>
</feature>
<dbReference type="InterPro" id="IPR011701">
    <property type="entry name" value="MFS"/>
</dbReference>
<evidence type="ECO:0000256" key="5">
    <source>
        <dbReference type="ARBA" id="ARBA00023136"/>
    </source>
</evidence>
<keyword evidence="9" id="KW-1185">Reference proteome</keyword>
<dbReference type="SUPFAM" id="SSF103473">
    <property type="entry name" value="MFS general substrate transporter"/>
    <property type="match status" value="1"/>
</dbReference>
<keyword evidence="5 6" id="KW-0472">Membrane</keyword>
<feature type="transmembrane region" description="Helical" evidence="6">
    <location>
        <begin position="246"/>
        <end position="264"/>
    </location>
</feature>
<evidence type="ECO:0000256" key="1">
    <source>
        <dbReference type="ARBA" id="ARBA00004651"/>
    </source>
</evidence>
<accession>A0AAE3IWZ0</accession>
<evidence type="ECO:0000313" key="8">
    <source>
        <dbReference type="EMBL" id="MCU9614429.1"/>
    </source>
</evidence>
<keyword evidence="4 6" id="KW-1133">Transmembrane helix</keyword>
<feature type="transmembrane region" description="Helical" evidence="6">
    <location>
        <begin position="334"/>
        <end position="358"/>
    </location>
</feature>
<dbReference type="InterPro" id="IPR020846">
    <property type="entry name" value="MFS_dom"/>
</dbReference>
<feature type="transmembrane region" description="Helical" evidence="6">
    <location>
        <begin position="213"/>
        <end position="234"/>
    </location>
</feature>
<dbReference type="Pfam" id="PF07690">
    <property type="entry name" value="MFS_1"/>
    <property type="match status" value="1"/>
</dbReference>
<dbReference type="GO" id="GO:0022857">
    <property type="term" value="F:transmembrane transporter activity"/>
    <property type="evidence" value="ECO:0007669"/>
    <property type="project" value="InterPro"/>
</dbReference>
<dbReference type="CDD" id="cd17489">
    <property type="entry name" value="MFS_YfcJ_like"/>
    <property type="match status" value="1"/>
</dbReference>
<protein>
    <submittedName>
        <fullName evidence="8">MFS transporter</fullName>
    </submittedName>
</protein>
<organism evidence="8 9">
    <name type="scientific">Perspicuibacillus lycopersici</name>
    <dbReference type="NCBI Taxonomy" id="1325689"/>
    <lineage>
        <taxon>Bacteria</taxon>
        <taxon>Bacillati</taxon>
        <taxon>Bacillota</taxon>
        <taxon>Bacilli</taxon>
        <taxon>Bacillales</taxon>
        <taxon>Bacillaceae</taxon>
        <taxon>Perspicuibacillus</taxon>
    </lineage>
</organism>
<feature type="transmembrane region" description="Helical" evidence="6">
    <location>
        <begin position="12"/>
        <end position="35"/>
    </location>
</feature>
<gene>
    <name evidence="8" type="ORF">OEV98_12865</name>
</gene>
<feature type="transmembrane region" description="Helical" evidence="6">
    <location>
        <begin position="276"/>
        <end position="293"/>
    </location>
</feature>
<evidence type="ECO:0000256" key="4">
    <source>
        <dbReference type="ARBA" id="ARBA00022989"/>
    </source>
</evidence>
<evidence type="ECO:0000313" key="9">
    <source>
        <dbReference type="Proteomes" id="UP001209318"/>
    </source>
</evidence>
<evidence type="ECO:0000256" key="6">
    <source>
        <dbReference type="SAM" id="Phobius"/>
    </source>
</evidence>
<proteinExistence type="predicted"/>
<keyword evidence="3 6" id="KW-0812">Transmembrane</keyword>
<dbReference type="GO" id="GO:0005886">
    <property type="term" value="C:plasma membrane"/>
    <property type="evidence" value="ECO:0007669"/>
    <property type="project" value="UniProtKB-SubCell"/>
</dbReference>
<feature type="transmembrane region" description="Helical" evidence="6">
    <location>
        <begin position="299"/>
        <end position="322"/>
    </location>
</feature>
<dbReference type="InterPro" id="IPR052714">
    <property type="entry name" value="MFS_Exporter"/>
</dbReference>
<dbReference type="Gene3D" id="1.20.1250.20">
    <property type="entry name" value="MFS general substrate transporter like domains"/>
    <property type="match status" value="1"/>
</dbReference>
<evidence type="ECO:0000256" key="3">
    <source>
        <dbReference type="ARBA" id="ARBA00022692"/>
    </source>
</evidence>
<feature type="transmembrane region" description="Helical" evidence="6">
    <location>
        <begin position="102"/>
        <end position="124"/>
    </location>
</feature>
<dbReference type="PROSITE" id="PS50850">
    <property type="entry name" value="MFS"/>
    <property type="match status" value="1"/>
</dbReference>
<feature type="transmembrane region" description="Helical" evidence="6">
    <location>
        <begin position="77"/>
        <end position="96"/>
    </location>
</feature>
<dbReference type="RefSeq" id="WP_263073704.1">
    <property type="nucleotide sequence ID" value="NZ_JAOUSF010000004.1"/>
</dbReference>
<keyword evidence="2" id="KW-0813">Transport</keyword>
<name>A0AAE3IWZ0_9BACI</name>
<sequence>MNKSKLWTKNFITIALANLFVALSFYLLMTTMAVFAIEQFHASESKAGLAASIFIIGALLSRLFAGKYIEVVGRRNMLFGSLLLFFIATLLYFPVASLNLLLLVRFIHGVAFGVANTALSTIAMDMIPNDRRGEGTGYYSLSATGATAVGPFLGLFISQHAAPKMIFVACTLFTVVSIFILLFTKIPQATITMAQLEEMKRGFKLQDFFERKALPISIVMIFMGIAYSGIVSFINSYAIDIDLVESGSLFFIIYAVFLFLSRPFTGRLLDAKGDNIVIYPALIIFSLSLLLLSQVHHAFVFLLCGALIALGFGTMMSSAQAIAIKLSPKHRVGLATSTFFICLDGGMGIGPFLIGMIVPHVGYRGMYIALAILVFLSIYLYYFLHGKKGTIAQQQSPAAS</sequence>
<comment type="caution">
    <text evidence="8">The sequence shown here is derived from an EMBL/GenBank/DDBJ whole genome shotgun (WGS) entry which is preliminary data.</text>
</comment>
<dbReference type="PANTHER" id="PTHR23531:SF2">
    <property type="entry name" value="PERMEASE"/>
    <property type="match status" value="1"/>
</dbReference>
<reference evidence="8" key="1">
    <citation type="submission" date="2022-10" db="EMBL/GenBank/DDBJ databases">
        <title>Description of Fervidibacillus gen. nov. in the family Fervidibacillaceae fam. nov. with two species, Fervidibacillus albus sp. nov., and Fervidibacillus halotolerans sp. nov., isolated from tidal flat sediments.</title>
        <authorList>
            <person name="Kwon K.K."/>
            <person name="Yang S.-H."/>
        </authorList>
    </citation>
    <scope>NUCLEOTIDE SEQUENCE</scope>
    <source>
        <strain evidence="8">JCM 19140</strain>
    </source>
</reference>
<dbReference type="InterPro" id="IPR005829">
    <property type="entry name" value="Sugar_transporter_CS"/>
</dbReference>
<dbReference type="EMBL" id="JAOUSF010000004">
    <property type="protein sequence ID" value="MCU9614429.1"/>
    <property type="molecule type" value="Genomic_DNA"/>
</dbReference>
<dbReference type="InterPro" id="IPR036259">
    <property type="entry name" value="MFS_trans_sf"/>
</dbReference>
<evidence type="ECO:0000259" key="7">
    <source>
        <dbReference type="PROSITE" id="PS50850"/>
    </source>
</evidence>